<organism evidence="1 2">
    <name type="scientific">Gimesia algae</name>
    <dbReference type="NCBI Taxonomy" id="2527971"/>
    <lineage>
        <taxon>Bacteria</taxon>
        <taxon>Pseudomonadati</taxon>
        <taxon>Planctomycetota</taxon>
        <taxon>Planctomycetia</taxon>
        <taxon>Planctomycetales</taxon>
        <taxon>Planctomycetaceae</taxon>
        <taxon>Gimesia</taxon>
    </lineage>
</organism>
<evidence type="ECO:0000313" key="2">
    <source>
        <dbReference type="Proteomes" id="UP000316855"/>
    </source>
</evidence>
<sequence length="83" mass="10222">MNYLFRRISHRQFLLFDYIRLFHADCQHWPTLENTCLYFNSNPRRTRVSLMILERHHLIEEIGGRFHIVDRHPLLMPFRGTVK</sequence>
<gene>
    <name evidence="1" type="ORF">Pan161_58410</name>
</gene>
<proteinExistence type="predicted"/>
<accession>A0A517VMA9</accession>
<evidence type="ECO:0000313" key="1">
    <source>
        <dbReference type="EMBL" id="QDT94148.1"/>
    </source>
</evidence>
<dbReference type="KEGG" id="gax:Pan161_58410"/>
<keyword evidence="2" id="KW-1185">Reference proteome</keyword>
<dbReference type="RefSeq" id="WP_232103536.1">
    <property type="nucleotide sequence ID" value="NZ_CP036343.1"/>
</dbReference>
<evidence type="ECO:0008006" key="3">
    <source>
        <dbReference type="Google" id="ProtNLM"/>
    </source>
</evidence>
<dbReference type="AlphaFoldDB" id="A0A517VMA9"/>
<name>A0A517VMA9_9PLAN</name>
<dbReference type="EMBL" id="CP036343">
    <property type="protein sequence ID" value="QDT94148.1"/>
    <property type="molecule type" value="Genomic_DNA"/>
</dbReference>
<protein>
    <recommendedName>
        <fullName evidence="3">Helix-turn-helix domain-containing protein</fullName>
    </recommendedName>
</protein>
<dbReference type="Proteomes" id="UP000316855">
    <property type="component" value="Chromosome"/>
</dbReference>
<reference evidence="1 2" key="1">
    <citation type="submission" date="2019-02" db="EMBL/GenBank/DDBJ databases">
        <title>Deep-cultivation of Planctomycetes and their phenomic and genomic characterization uncovers novel biology.</title>
        <authorList>
            <person name="Wiegand S."/>
            <person name="Jogler M."/>
            <person name="Boedeker C."/>
            <person name="Pinto D."/>
            <person name="Vollmers J."/>
            <person name="Rivas-Marin E."/>
            <person name="Kohn T."/>
            <person name="Peeters S.H."/>
            <person name="Heuer A."/>
            <person name="Rast P."/>
            <person name="Oberbeckmann S."/>
            <person name="Bunk B."/>
            <person name="Jeske O."/>
            <person name="Meyerdierks A."/>
            <person name="Storesund J.E."/>
            <person name="Kallscheuer N."/>
            <person name="Luecker S."/>
            <person name="Lage O.M."/>
            <person name="Pohl T."/>
            <person name="Merkel B.J."/>
            <person name="Hornburger P."/>
            <person name="Mueller R.-W."/>
            <person name="Bruemmer F."/>
            <person name="Labrenz M."/>
            <person name="Spormann A.M."/>
            <person name="Op den Camp H."/>
            <person name="Overmann J."/>
            <person name="Amann R."/>
            <person name="Jetten M.S.M."/>
            <person name="Mascher T."/>
            <person name="Medema M.H."/>
            <person name="Devos D.P."/>
            <person name="Kaster A.-K."/>
            <person name="Ovreas L."/>
            <person name="Rohde M."/>
            <person name="Galperin M.Y."/>
            <person name="Jogler C."/>
        </authorList>
    </citation>
    <scope>NUCLEOTIDE SEQUENCE [LARGE SCALE GENOMIC DNA]</scope>
    <source>
        <strain evidence="1 2">Pan161</strain>
    </source>
</reference>